<reference evidence="1 2" key="1">
    <citation type="submission" date="2017-12" db="EMBL/GenBank/DDBJ databases">
        <title>Phylogenetic diversity of female urinary microbiome.</title>
        <authorList>
            <person name="Thomas-White K."/>
            <person name="Wolfe A.J."/>
        </authorList>
    </citation>
    <scope>NUCLEOTIDE SEQUENCE [LARGE SCALE GENOMIC DNA]</scope>
    <source>
        <strain evidence="1 2">UMB0250</strain>
    </source>
</reference>
<sequence length="191" mass="20932">MIGPFVYEAGAFSAELQPPYSTLIAQLMREILVVLDDPGDIPAFVAAATSLENHREAPEERSLDYLLPAMSSDPQDATGLRALTEDFLRAEKSARLRKVCAHIERTEALGIHEVSFDADEVWDWLGALNDVRLGLAGELQIASDDDVEQIAKIASEKPNGTRQQSASAIYMVLTWWQDSLVFALNSQGGSN</sequence>
<protein>
    <submittedName>
        <fullName evidence="1">DUF2017 domain-containing protein</fullName>
    </submittedName>
</protein>
<dbReference type="AlphaFoldDB" id="A0A2I1I5Q0"/>
<dbReference type="Pfam" id="PF09438">
    <property type="entry name" value="DUF2017"/>
    <property type="match status" value="1"/>
</dbReference>
<organism evidence="1 2">
    <name type="scientific">Schaalia turicensis</name>
    <dbReference type="NCBI Taxonomy" id="131111"/>
    <lineage>
        <taxon>Bacteria</taxon>
        <taxon>Bacillati</taxon>
        <taxon>Actinomycetota</taxon>
        <taxon>Actinomycetes</taxon>
        <taxon>Actinomycetales</taxon>
        <taxon>Actinomycetaceae</taxon>
        <taxon>Schaalia</taxon>
    </lineage>
</organism>
<evidence type="ECO:0000313" key="1">
    <source>
        <dbReference type="EMBL" id="PKY66421.1"/>
    </source>
</evidence>
<gene>
    <name evidence="1" type="ORF">CYJ25_04125</name>
</gene>
<proteinExistence type="predicted"/>
<name>A0A2I1I5Q0_9ACTO</name>
<dbReference type="RefSeq" id="WP_101627936.1">
    <property type="nucleotide sequence ID" value="NZ_PKKJ01000003.1"/>
</dbReference>
<dbReference type="OrthoDB" id="3268479at2"/>
<dbReference type="InterPro" id="IPR018561">
    <property type="entry name" value="AosR"/>
</dbReference>
<dbReference type="Proteomes" id="UP000234545">
    <property type="component" value="Unassembled WGS sequence"/>
</dbReference>
<accession>A0A2I1I5Q0</accession>
<dbReference type="EMBL" id="PKKJ01000003">
    <property type="protein sequence ID" value="PKY66421.1"/>
    <property type="molecule type" value="Genomic_DNA"/>
</dbReference>
<comment type="caution">
    <text evidence="1">The sequence shown here is derived from an EMBL/GenBank/DDBJ whole genome shotgun (WGS) entry which is preliminary data.</text>
</comment>
<evidence type="ECO:0000313" key="2">
    <source>
        <dbReference type="Proteomes" id="UP000234545"/>
    </source>
</evidence>